<gene>
    <name evidence="2" type="ORF">DNFV4_04025</name>
</gene>
<evidence type="ECO:0000256" key="1">
    <source>
        <dbReference type="SAM" id="MobiDB-lite"/>
    </source>
</evidence>
<dbReference type="InterPro" id="IPR011749">
    <property type="entry name" value="CHP02243"/>
</dbReference>
<feature type="region of interest" description="Disordered" evidence="1">
    <location>
        <begin position="476"/>
        <end position="501"/>
    </location>
</feature>
<proteinExistence type="predicted"/>
<dbReference type="AlphaFoldDB" id="A0AA86N2N7"/>
<keyword evidence="3" id="KW-1185">Reference proteome</keyword>
<organism evidence="2 3">
    <name type="scientific">Nitrospira tepida</name>
    <dbReference type="NCBI Taxonomy" id="2973512"/>
    <lineage>
        <taxon>Bacteria</taxon>
        <taxon>Pseudomonadati</taxon>
        <taxon>Nitrospirota</taxon>
        <taxon>Nitrospiria</taxon>
        <taxon>Nitrospirales</taxon>
        <taxon>Nitrospiraceae</taxon>
        <taxon>Nitrospira</taxon>
    </lineage>
</organism>
<dbReference type="KEGG" id="nti:DNFV4_04025"/>
<protein>
    <submittedName>
        <fullName evidence="2">Baseplate_J domain-containing protein</fullName>
    </submittedName>
</protein>
<dbReference type="RefSeq" id="WP_289270913.1">
    <property type="nucleotide sequence ID" value="NZ_OX365700.1"/>
</dbReference>
<dbReference type="Proteomes" id="UP001179121">
    <property type="component" value="Chromosome"/>
</dbReference>
<evidence type="ECO:0000313" key="2">
    <source>
        <dbReference type="EMBL" id="CAI4033584.1"/>
    </source>
</evidence>
<dbReference type="NCBIfam" id="TIGR02243">
    <property type="entry name" value="putative baseplate assembly protein"/>
    <property type="match status" value="1"/>
</dbReference>
<accession>A0AA86N2N7</accession>
<name>A0AA86N2N7_9BACT</name>
<reference evidence="2" key="1">
    <citation type="submission" date="2022-10" db="EMBL/GenBank/DDBJ databases">
        <authorList>
            <person name="Koch H."/>
        </authorList>
    </citation>
    <scope>NUCLEOTIDE SEQUENCE</scope>
    <source>
        <strain evidence="2">DNF</strain>
    </source>
</reference>
<evidence type="ECO:0000313" key="3">
    <source>
        <dbReference type="Proteomes" id="UP001179121"/>
    </source>
</evidence>
<sequence>MTMTTPYRCKNETRRALVRNTKGADGKPVLNGIDFLEVATADQKTLRVRFLHPLPGQSNQVPPSPAPPLTPANVVIDGGVRIRGIRVGTVGATDRVLTVTVAEPGDFSTYVFRLVTSADDPAPPTGFDPQLSAIEFSFKVTCPSDFDCKPAEACAPPSVSQPEINYLAKDYASFRRVMLDRLSLLLPRWSERSPADLGIALVELLAYVADHLSYQQDAAATEAYLGTARRRISVRRHARLVDYSLFEGSNARVWVQVRLKPGRDNVLLSRTSGQGPTMLLTRVEGSDAVIAPGSAAQQAALTAGPVVFELMDDVRLFRQHHELPFYTWGDKECCLPTGATRATLKGHYPHLTRGAVLILQEKKGPKTGAETDADPSRRHAVRLIRDAVNTKDPLNQEPIAEIEWHAEDALPFSFCLSSKTDKDHGEDEVDDVTVALGNIVLADHGRTMAEEDLGTVPPVRLFRIPARHAASSLGGFEIGREDRSGGPRQPVPPRFRPALQGKPLTQAAPYPYREVGEDLRSAHAAMQYRRATVRPQIVSLTSTDEAGSTEWTAKPDLLNSRQLNDCVVEMEEDGTAFLRFGDGRYGNRPPSGSRFTVRYRVGNGAQGNIGADTLAHLVTENADVAGVGNPMAAQGGQEPESVESARQNAPYAFRAQGRAVTMRDYGRVTERHRGVQRAAASLRWTGSWHTVFVTVDRSGGSRVDARFEADLRRHLERYRMAGHDVEIDDPRFVPLEIEMQVCVHPDYFRGDVTEALLRLFSNRVLPDGRRGIFHPDNFTFGQTVYLSPLYAAAETVAGVASARVTVFQRQGLPGTEALHTGELKLGRLEIARLDNDANFPERGVFRLIAEGGK</sequence>
<dbReference type="EMBL" id="OX365700">
    <property type="protein sequence ID" value="CAI4033584.1"/>
    <property type="molecule type" value="Genomic_DNA"/>
</dbReference>